<dbReference type="EMBL" id="CAJHJT010000020">
    <property type="protein sequence ID" value="CAD7000775.1"/>
    <property type="molecule type" value="Genomic_DNA"/>
</dbReference>
<dbReference type="AlphaFoldDB" id="A0A811US61"/>
<gene>
    <name evidence="1" type="ORF">CCAP1982_LOCUS9250</name>
</gene>
<name>A0A811US61_CERCA</name>
<organism evidence="1 2">
    <name type="scientific">Ceratitis capitata</name>
    <name type="common">Mediterranean fruit fly</name>
    <name type="synonym">Tephritis capitata</name>
    <dbReference type="NCBI Taxonomy" id="7213"/>
    <lineage>
        <taxon>Eukaryota</taxon>
        <taxon>Metazoa</taxon>
        <taxon>Ecdysozoa</taxon>
        <taxon>Arthropoda</taxon>
        <taxon>Hexapoda</taxon>
        <taxon>Insecta</taxon>
        <taxon>Pterygota</taxon>
        <taxon>Neoptera</taxon>
        <taxon>Endopterygota</taxon>
        <taxon>Diptera</taxon>
        <taxon>Brachycera</taxon>
        <taxon>Muscomorpha</taxon>
        <taxon>Tephritoidea</taxon>
        <taxon>Tephritidae</taxon>
        <taxon>Ceratitis</taxon>
        <taxon>Ceratitis</taxon>
    </lineage>
</organism>
<evidence type="ECO:0000313" key="2">
    <source>
        <dbReference type="Proteomes" id="UP000606786"/>
    </source>
</evidence>
<evidence type="ECO:0000313" key="1">
    <source>
        <dbReference type="EMBL" id="CAD7000775.1"/>
    </source>
</evidence>
<keyword evidence="2" id="KW-1185">Reference proteome</keyword>
<feature type="non-terminal residue" evidence="1">
    <location>
        <position position="60"/>
    </location>
</feature>
<dbReference type="Proteomes" id="UP000606786">
    <property type="component" value="Unassembled WGS sequence"/>
</dbReference>
<accession>A0A811US61</accession>
<proteinExistence type="predicted"/>
<protein>
    <submittedName>
        <fullName evidence="1">(Mediterranean fruit fly) hypothetical protein</fullName>
    </submittedName>
</protein>
<sequence>MSKCLLPAHCTLIDTAVVPQTSTEATRHLLQLLYASTPAYLYIGRTIGQTDYPDGACTDL</sequence>
<comment type="caution">
    <text evidence="1">The sequence shown here is derived from an EMBL/GenBank/DDBJ whole genome shotgun (WGS) entry which is preliminary data.</text>
</comment>
<reference evidence="1" key="1">
    <citation type="submission" date="2020-11" db="EMBL/GenBank/DDBJ databases">
        <authorList>
            <person name="Whitehead M."/>
        </authorList>
    </citation>
    <scope>NUCLEOTIDE SEQUENCE</scope>
    <source>
        <strain evidence="1">EGII</strain>
    </source>
</reference>